<comment type="caution">
    <text evidence="3">The sequence shown here is derived from an EMBL/GenBank/DDBJ whole genome shotgun (WGS) entry which is preliminary data.</text>
</comment>
<dbReference type="GO" id="GO:0010387">
    <property type="term" value="P:COP9 signalosome assembly"/>
    <property type="evidence" value="ECO:0007669"/>
    <property type="project" value="InterPro"/>
</dbReference>
<dbReference type="PANTHER" id="PTHR13339:SF0">
    <property type="entry name" value="COP9 SIGNALOSOME COMPLEX SUBUNIT 8"/>
    <property type="match status" value="1"/>
</dbReference>
<organism evidence="3 4">
    <name type="scientific">Sesamum angolense</name>
    <dbReference type="NCBI Taxonomy" id="2727404"/>
    <lineage>
        <taxon>Eukaryota</taxon>
        <taxon>Viridiplantae</taxon>
        <taxon>Streptophyta</taxon>
        <taxon>Embryophyta</taxon>
        <taxon>Tracheophyta</taxon>
        <taxon>Spermatophyta</taxon>
        <taxon>Magnoliopsida</taxon>
        <taxon>eudicotyledons</taxon>
        <taxon>Gunneridae</taxon>
        <taxon>Pentapetalae</taxon>
        <taxon>asterids</taxon>
        <taxon>lamiids</taxon>
        <taxon>Lamiales</taxon>
        <taxon>Pedaliaceae</taxon>
        <taxon>Sesamum</taxon>
    </lineage>
</organism>
<reference evidence="3" key="2">
    <citation type="journal article" date="2024" name="Plant">
        <title>Genomic evolution and insights into agronomic trait innovations of Sesamum species.</title>
        <authorList>
            <person name="Miao H."/>
            <person name="Wang L."/>
            <person name="Qu L."/>
            <person name="Liu H."/>
            <person name="Sun Y."/>
            <person name="Le M."/>
            <person name="Wang Q."/>
            <person name="Wei S."/>
            <person name="Zheng Y."/>
            <person name="Lin W."/>
            <person name="Duan Y."/>
            <person name="Cao H."/>
            <person name="Xiong S."/>
            <person name="Wang X."/>
            <person name="Wei L."/>
            <person name="Li C."/>
            <person name="Ma Q."/>
            <person name="Ju M."/>
            <person name="Zhao R."/>
            <person name="Li G."/>
            <person name="Mu C."/>
            <person name="Tian Q."/>
            <person name="Mei H."/>
            <person name="Zhang T."/>
            <person name="Gao T."/>
            <person name="Zhang H."/>
        </authorList>
    </citation>
    <scope>NUCLEOTIDE SEQUENCE</scope>
    <source>
        <strain evidence="3">K16</strain>
    </source>
</reference>
<evidence type="ECO:0000256" key="1">
    <source>
        <dbReference type="ARBA" id="ARBA00022490"/>
    </source>
</evidence>
<keyword evidence="2" id="KW-0812">Transmembrane</keyword>
<reference evidence="3" key="1">
    <citation type="submission" date="2020-06" db="EMBL/GenBank/DDBJ databases">
        <authorList>
            <person name="Li T."/>
            <person name="Hu X."/>
            <person name="Zhang T."/>
            <person name="Song X."/>
            <person name="Zhang H."/>
            <person name="Dai N."/>
            <person name="Sheng W."/>
            <person name="Hou X."/>
            <person name="Wei L."/>
        </authorList>
    </citation>
    <scope>NUCLEOTIDE SEQUENCE</scope>
    <source>
        <strain evidence="3">K16</strain>
        <tissue evidence="3">Leaf</tissue>
    </source>
</reference>
<feature type="transmembrane region" description="Helical" evidence="2">
    <location>
        <begin position="33"/>
        <end position="57"/>
    </location>
</feature>
<name>A0AAE1WYI9_9LAMI</name>
<keyword evidence="1" id="KW-0963">Cytoplasm</keyword>
<dbReference type="Proteomes" id="UP001289374">
    <property type="component" value="Unassembled WGS sequence"/>
</dbReference>
<keyword evidence="2" id="KW-1133">Transmembrane helix</keyword>
<keyword evidence="4" id="KW-1185">Reference proteome</keyword>
<dbReference type="AlphaFoldDB" id="A0AAE1WYI9"/>
<accession>A0AAE1WYI9</accession>
<evidence type="ECO:0000313" key="3">
    <source>
        <dbReference type="EMBL" id="KAK4401925.1"/>
    </source>
</evidence>
<dbReference type="GO" id="GO:0008180">
    <property type="term" value="C:COP9 signalosome"/>
    <property type="evidence" value="ECO:0007669"/>
    <property type="project" value="InterPro"/>
</dbReference>
<sequence length="100" mass="11221">MDFSALTDALASESYDQIANSTTPSCFRLHLRALLFGTTGPMLFFSLATSMLTTYAVRQGWTMDPASQMLTVKKQAVATEQKLDPSKLQRLTEYVFHLEH</sequence>
<evidence type="ECO:0000313" key="4">
    <source>
        <dbReference type="Proteomes" id="UP001289374"/>
    </source>
</evidence>
<dbReference type="EMBL" id="JACGWL010000005">
    <property type="protein sequence ID" value="KAK4401925.1"/>
    <property type="molecule type" value="Genomic_DNA"/>
</dbReference>
<protein>
    <submittedName>
        <fullName evidence="3">COP9 signalosome complex subunit</fullName>
    </submittedName>
</protein>
<keyword evidence="2" id="KW-0472">Membrane</keyword>
<dbReference type="GO" id="GO:0000338">
    <property type="term" value="P:protein deneddylation"/>
    <property type="evidence" value="ECO:0007669"/>
    <property type="project" value="InterPro"/>
</dbReference>
<proteinExistence type="predicted"/>
<gene>
    <name evidence="3" type="ORF">Sango_0933200</name>
</gene>
<dbReference type="PANTHER" id="PTHR13339">
    <property type="entry name" value="COP9 SIGNALOSOME COMPLEX SUBUNIT 8"/>
    <property type="match status" value="1"/>
</dbReference>
<dbReference type="InterPro" id="IPR033205">
    <property type="entry name" value="COP9_CSN8"/>
</dbReference>
<evidence type="ECO:0000256" key="2">
    <source>
        <dbReference type="SAM" id="Phobius"/>
    </source>
</evidence>